<proteinExistence type="inferred from homology"/>
<evidence type="ECO:0000256" key="2">
    <source>
        <dbReference type="ARBA" id="ARBA00023242"/>
    </source>
</evidence>
<dbReference type="AlphaFoldDB" id="A0AAW1QZ05"/>
<dbReference type="InterPro" id="IPR038324">
    <property type="entry name" value="Rpb4/RPC9_sf"/>
</dbReference>
<name>A0AAW1QZ05_9CHLO</name>
<keyword evidence="6" id="KW-1185">Reference proteome</keyword>
<comment type="subcellular location">
    <subcellularLocation>
        <location evidence="1">Nucleus</location>
    </subcellularLocation>
</comment>
<dbReference type="Pfam" id="PF03874">
    <property type="entry name" value="RNA_pol_Rpb4"/>
    <property type="match status" value="1"/>
</dbReference>
<dbReference type="InterPro" id="IPR045222">
    <property type="entry name" value="Rpb4-like"/>
</dbReference>
<dbReference type="Gene3D" id="1.20.1250.40">
    <property type="match status" value="1"/>
</dbReference>
<dbReference type="EMBL" id="JALJOU010000064">
    <property type="protein sequence ID" value="KAK9826464.1"/>
    <property type="molecule type" value="Genomic_DNA"/>
</dbReference>
<evidence type="ECO:0000313" key="6">
    <source>
        <dbReference type="Proteomes" id="UP001445335"/>
    </source>
</evidence>
<dbReference type="GO" id="GO:0030880">
    <property type="term" value="C:RNA polymerase complex"/>
    <property type="evidence" value="ECO:0007669"/>
    <property type="project" value="InterPro"/>
</dbReference>
<dbReference type="GO" id="GO:0005634">
    <property type="term" value="C:nucleus"/>
    <property type="evidence" value="ECO:0007669"/>
    <property type="project" value="UniProtKB-SubCell"/>
</dbReference>
<dbReference type="InterPro" id="IPR005574">
    <property type="entry name" value="Rpb4/RPC9"/>
</dbReference>
<dbReference type="SMART" id="SM00657">
    <property type="entry name" value="RPOL4c"/>
    <property type="match status" value="1"/>
</dbReference>
<keyword evidence="2" id="KW-0539">Nucleus</keyword>
<dbReference type="InterPro" id="IPR006590">
    <property type="entry name" value="RNA_pol_Rpb4/RPC9_core"/>
</dbReference>
<evidence type="ECO:0000313" key="5">
    <source>
        <dbReference type="EMBL" id="KAK9826464.1"/>
    </source>
</evidence>
<protein>
    <recommendedName>
        <fullName evidence="4">RNA polymerase Rpb4/RPC9 core domain-containing protein</fullName>
    </recommendedName>
</protein>
<evidence type="ECO:0000256" key="1">
    <source>
        <dbReference type="ARBA" id="ARBA00004123"/>
    </source>
</evidence>
<dbReference type="InterPro" id="IPR010997">
    <property type="entry name" value="HRDC-like_sf"/>
</dbReference>
<dbReference type="Proteomes" id="UP001445335">
    <property type="component" value="Unassembled WGS sequence"/>
</dbReference>
<organism evidence="5 6">
    <name type="scientific">Elliptochloris bilobata</name>
    <dbReference type="NCBI Taxonomy" id="381761"/>
    <lineage>
        <taxon>Eukaryota</taxon>
        <taxon>Viridiplantae</taxon>
        <taxon>Chlorophyta</taxon>
        <taxon>core chlorophytes</taxon>
        <taxon>Trebouxiophyceae</taxon>
        <taxon>Trebouxiophyceae incertae sedis</taxon>
        <taxon>Elliptochloris clade</taxon>
        <taxon>Elliptochloris</taxon>
    </lineage>
</organism>
<comment type="similarity">
    <text evidence="3">Belongs to the eukaryotic RPB4 RNA polymerase subunit family.</text>
</comment>
<evidence type="ECO:0000256" key="3">
    <source>
        <dbReference type="ARBA" id="ARBA00025724"/>
    </source>
</evidence>
<accession>A0AAW1QZ05</accession>
<dbReference type="PANTHER" id="PTHR21297">
    <property type="entry name" value="DNA-DIRECTED RNA POLYMERASE II"/>
    <property type="match status" value="1"/>
</dbReference>
<dbReference type="GO" id="GO:0000166">
    <property type="term" value="F:nucleotide binding"/>
    <property type="evidence" value="ECO:0007669"/>
    <property type="project" value="InterPro"/>
</dbReference>
<feature type="domain" description="RNA polymerase Rpb4/RPC9 core" evidence="4">
    <location>
        <begin position="19"/>
        <end position="138"/>
    </location>
</feature>
<evidence type="ECO:0000259" key="4">
    <source>
        <dbReference type="SMART" id="SM00657"/>
    </source>
</evidence>
<gene>
    <name evidence="5" type="ORF">WJX81_002243</name>
</gene>
<dbReference type="SUPFAM" id="SSF47819">
    <property type="entry name" value="HRDC-like"/>
    <property type="match status" value="1"/>
</dbReference>
<reference evidence="5 6" key="1">
    <citation type="journal article" date="2024" name="Nat. Commun.">
        <title>Phylogenomics reveals the evolutionary origins of lichenization in chlorophyte algae.</title>
        <authorList>
            <person name="Puginier C."/>
            <person name="Libourel C."/>
            <person name="Otte J."/>
            <person name="Skaloud P."/>
            <person name="Haon M."/>
            <person name="Grisel S."/>
            <person name="Petersen M."/>
            <person name="Berrin J.G."/>
            <person name="Delaux P.M."/>
            <person name="Dal Grande F."/>
            <person name="Keller J."/>
        </authorList>
    </citation>
    <scope>NUCLEOTIDE SEQUENCE [LARGE SCALE GENOMIC DNA]</scope>
    <source>
        <strain evidence="5 6">SAG 245.80</strain>
    </source>
</reference>
<dbReference type="GO" id="GO:0006352">
    <property type="term" value="P:DNA-templated transcription initiation"/>
    <property type="evidence" value="ECO:0007669"/>
    <property type="project" value="InterPro"/>
</dbReference>
<sequence length="138" mass="15289">MTEQQPEEEENAAELKLGSVFHNATALSNSEAAMLMNIVLETRKQEEAAYVPNPVMQKTLEYAERFSTARTRAAAISMKQVLVDAELMEFEIGCVANLMPENAEEAKFLIPSLDDARFANNDEALDTALSNVALYKDT</sequence>
<comment type="caution">
    <text evidence="5">The sequence shown here is derived from an EMBL/GenBank/DDBJ whole genome shotgun (WGS) entry which is preliminary data.</text>
</comment>